<evidence type="ECO:0000256" key="1">
    <source>
        <dbReference type="ARBA" id="ARBA00001933"/>
    </source>
</evidence>
<dbReference type="InterPro" id="IPR018300">
    <property type="entry name" value="Aminotrans_IV_CS"/>
</dbReference>
<keyword evidence="8 11" id="KW-0663">Pyridoxal phosphate</keyword>
<organism evidence="13 14">
    <name type="scientific">Fictibacillus fluitans</name>
    <dbReference type="NCBI Taxonomy" id="3058422"/>
    <lineage>
        <taxon>Bacteria</taxon>
        <taxon>Bacillati</taxon>
        <taxon>Bacillota</taxon>
        <taxon>Bacilli</taxon>
        <taxon>Bacillales</taxon>
        <taxon>Fictibacillaceae</taxon>
        <taxon>Fictibacillus</taxon>
    </lineage>
</organism>
<comment type="similarity">
    <text evidence="2 10">Belongs to the class-IV pyridoxal-phosphate-dependent aminotransferase family.</text>
</comment>
<evidence type="ECO:0000256" key="10">
    <source>
        <dbReference type="RuleBase" id="RU004106"/>
    </source>
</evidence>
<dbReference type="Gene3D" id="3.30.470.10">
    <property type="match status" value="1"/>
</dbReference>
<comment type="function">
    <text evidence="12">Acts on the D-isomers of alanine, leucine, aspartate, glutamate, aminobutyrate, norvaline and asparagine. The enzyme transfers an amino group from a substrate D-amino acid to the pyridoxal phosphate cofactor to form pyridoxamine and an alpha-keto acid in the first half-reaction.</text>
</comment>
<evidence type="ECO:0000256" key="2">
    <source>
        <dbReference type="ARBA" id="ARBA00009320"/>
    </source>
</evidence>
<dbReference type="InterPro" id="IPR043131">
    <property type="entry name" value="BCAT-like_N"/>
</dbReference>
<dbReference type="InterPro" id="IPR005784">
    <property type="entry name" value="D_amino_transT"/>
</dbReference>
<dbReference type="EMBL" id="JAUHTR010000001">
    <property type="protein sequence ID" value="MDN4523197.1"/>
    <property type="molecule type" value="Genomic_DNA"/>
</dbReference>
<comment type="cofactor">
    <cofactor evidence="1 11">
        <name>pyridoxal 5'-phosphate</name>
        <dbReference type="ChEBI" id="CHEBI:597326"/>
    </cofactor>
</comment>
<comment type="subunit">
    <text evidence="3">Homodimer.</text>
</comment>
<dbReference type="Gene3D" id="3.20.10.10">
    <property type="entry name" value="D-amino Acid Aminotransferase, subunit A, domain 2"/>
    <property type="match status" value="1"/>
</dbReference>
<dbReference type="Proteomes" id="UP001172721">
    <property type="component" value="Unassembled WGS sequence"/>
</dbReference>
<keyword evidence="7 13" id="KW-0808">Transferase</keyword>
<name>A0ABT8HR06_9BACL</name>
<protein>
    <recommendedName>
        <fullName evidence="5 12">D-alanine aminotransferase</fullName>
        <ecNumber evidence="4 12">2.6.1.21</ecNumber>
    </recommendedName>
</protein>
<evidence type="ECO:0000313" key="13">
    <source>
        <dbReference type="EMBL" id="MDN4523197.1"/>
    </source>
</evidence>
<dbReference type="InterPro" id="IPR001544">
    <property type="entry name" value="Aminotrans_IV"/>
</dbReference>
<dbReference type="NCBIfam" id="TIGR01121">
    <property type="entry name" value="D_amino_aminoT"/>
    <property type="match status" value="1"/>
</dbReference>
<dbReference type="RefSeq" id="WP_301164258.1">
    <property type="nucleotide sequence ID" value="NZ_JAUHTR010000001.1"/>
</dbReference>
<accession>A0ABT8HR06</accession>
<comment type="catalytic activity">
    <reaction evidence="9 12">
        <text>D-alanine + 2-oxoglutarate = D-glutamate + pyruvate</text>
        <dbReference type="Rhea" id="RHEA:15869"/>
        <dbReference type="ChEBI" id="CHEBI:15361"/>
        <dbReference type="ChEBI" id="CHEBI:16810"/>
        <dbReference type="ChEBI" id="CHEBI:29986"/>
        <dbReference type="ChEBI" id="CHEBI:57416"/>
        <dbReference type="EC" id="2.6.1.21"/>
    </reaction>
</comment>
<dbReference type="GO" id="GO:0047810">
    <property type="term" value="F:D-alanine-2-oxoglutarate aminotransferase activity"/>
    <property type="evidence" value="ECO:0007669"/>
    <property type="project" value="UniProtKB-EC"/>
</dbReference>
<dbReference type="InterPro" id="IPR036038">
    <property type="entry name" value="Aminotransferase-like"/>
</dbReference>
<evidence type="ECO:0000256" key="4">
    <source>
        <dbReference type="ARBA" id="ARBA00012874"/>
    </source>
</evidence>
<gene>
    <name evidence="13" type="primary">dat</name>
    <name evidence="13" type="ORF">QYB97_01860</name>
</gene>
<dbReference type="Pfam" id="PF01063">
    <property type="entry name" value="Aminotran_4"/>
    <property type="match status" value="1"/>
</dbReference>
<dbReference type="InterPro" id="IPR043132">
    <property type="entry name" value="BCAT-like_C"/>
</dbReference>
<keyword evidence="6 13" id="KW-0032">Aminotransferase</keyword>
<dbReference type="InterPro" id="IPR050571">
    <property type="entry name" value="Class-IV_PLP-Dep_Aminotrnsfr"/>
</dbReference>
<dbReference type="PROSITE" id="PS00770">
    <property type="entry name" value="AA_TRANSFER_CLASS_4"/>
    <property type="match status" value="1"/>
</dbReference>
<evidence type="ECO:0000256" key="11">
    <source>
        <dbReference type="RuleBase" id="RU004516"/>
    </source>
</evidence>
<evidence type="ECO:0000256" key="7">
    <source>
        <dbReference type="ARBA" id="ARBA00022679"/>
    </source>
</evidence>
<evidence type="ECO:0000256" key="8">
    <source>
        <dbReference type="ARBA" id="ARBA00022898"/>
    </source>
</evidence>
<reference evidence="13" key="1">
    <citation type="submission" date="2023-07" db="EMBL/GenBank/DDBJ databases">
        <title>Fictibacillus sp. isolated from freshwater pond.</title>
        <authorList>
            <person name="Kirdat K."/>
            <person name="Bhat A."/>
            <person name="Mourya A."/>
            <person name="Yadav A."/>
        </authorList>
    </citation>
    <scope>NUCLEOTIDE SEQUENCE</scope>
    <source>
        <strain evidence="13">NE201</strain>
    </source>
</reference>
<evidence type="ECO:0000256" key="9">
    <source>
        <dbReference type="ARBA" id="ARBA00047911"/>
    </source>
</evidence>
<sequence>MENTFVLFNNQITERENVSIDMEDRGYNFGDGIYEVVYIYGGKPFSMDEHFRRFEESARKLEMKMPCPIEELKEKTAELIQANNIHNGIVYIQMTRGASARAHLYEKEAACLITGFARKMDPPAEAQEKGVKTYLTPDIRWLRCDIKSLNLLGNTMAKRIAADHACGEALQHRDGICTEGSSSNLFIVKNNEVHTHPANNLILNGITRQHILQIAGEQGITVKEAPFSTEELQAADEVFISSTTMEIAPVISVEGDVQATYPIGSVTRALQKKLKDKIKQNRVHQ</sequence>
<dbReference type="PANTHER" id="PTHR42743:SF10">
    <property type="entry name" value="D-ALANINE AMINOTRANSFERASE"/>
    <property type="match status" value="1"/>
</dbReference>
<dbReference type="PANTHER" id="PTHR42743">
    <property type="entry name" value="AMINO-ACID AMINOTRANSFERASE"/>
    <property type="match status" value="1"/>
</dbReference>
<evidence type="ECO:0000256" key="5">
    <source>
        <dbReference type="ARBA" id="ARBA00021779"/>
    </source>
</evidence>
<evidence type="ECO:0000256" key="3">
    <source>
        <dbReference type="ARBA" id="ARBA00011738"/>
    </source>
</evidence>
<evidence type="ECO:0000256" key="12">
    <source>
        <dbReference type="RuleBase" id="RU004520"/>
    </source>
</evidence>
<evidence type="ECO:0000256" key="6">
    <source>
        <dbReference type="ARBA" id="ARBA00022576"/>
    </source>
</evidence>
<dbReference type="SUPFAM" id="SSF56752">
    <property type="entry name" value="D-aminoacid aminotransferase-like PLP-dependent enzymes"/>
    <property type="match status" value="1"/>
</dbReference>
<dbReference type="EC" id="2.6.1.21" evidence="4 12"/>
<comment type="caution">
    <text evidence="13">The sequence shown here is derived from an EMBL/GenBank/DDBJ whole genome shotgun (WGS) entry which is preliminary data.</text>
</comment>
<keyword evidence="14" id="KW-1185">Reference proteome</keyword>
<dbReference type="CDD" id="cd01558">
    <property type="entry name" value="D-AAT_like"/>
    <property type="match status" value="1"/>
</dbReference>
<evidence type="ECO:0000313" key="14">
    <source>
        <dbReference type="Proteomes" id="UP001172721"/>
    </source>
</evidence>
<proteinExistence type="inferred from homology"/>